<name>A0A4S8KA09_MUSBA</name>
<proteinExistence type="predicted"/>
<sequence>MVMMTASPAAASRPPLAIPHSGSTFPLGPRWRRALLDVPAANGARPKGRWRRDTAVRCEGGAAAAAGQRVLRTCKNCKRQYDPALNHPLACRFHTAHFGGETKRKFESVYTGGTMDTPDSGKVFQYWHCCGSEDPFDAGCTAAPHCSYDD</sequence>
<dbReference type="AlphaFoldDB" id="A0A4S8KA09"/>
<accession>A0A4S8KA09</accession>
<keyword evidence="2" id="KW-1185">Reference proteome</keyword>
<gene>
    <name evidence="1" type="ORF">C4D60_Mb04t06290</name>
</gene>
<dbReference type="PANTHER" id="PTHR35106">
    <property type="entry name" value="BNAA07G25190D PROTEIN"/>
    <property type="match status" value="1"/>
</dbReference>
<evidence type="ECO:0000313" key="2">
    <source>
        <dbReference type="Proteomes" id="UP000317650"/>
    </source>
</evidence>
<protein>
    <submittedName>
        <fullName evidence="1">Uncharacterized protein</fullName>
    </submittedName>
</protein>
<dbReference type="Proteomes" id="UP000317650">
    <property type="component" value="Chromosome 4"/>
</dbReference>
<evidence type="ECO:0000313" key="1">
    <source>
        <dbReference type="EMBL" id="THU71890.1"/>
    </source>
</evidence>
<organism evidence="1 2">
    <name type="scientific">Musa balbisiana</name>
    <name type="common">Banana</name>
    <dbReference type="NCBI Taxonomy" id="52838"/>
    <lineage>
        <taxon>Eukaryota</taxon>
        <taxon>Viridiplantae</taxon>
        <taxon>Streptophyta</taxon>
        <taxon>Embryophyta</taxon>
        <taxon>Tracheophyta</taxon>
        <taxon>Spermatophyta</taxon>
        <taxon>Magnoliopsida</taxon>
        <taxon>Liliopsida</taxon>
        <taxon>Zingiberales</taxon>
        <taxon>Musaceae</taxon>
        <taxon>Musa</taxon>
    </lineage>
</organism>
<dbReference type="PANTHER" id="PTHR35106:SF5">
    <property type="entry name" value="CARBOXYPEPTIDASE"/>
    <property type="match status" value="1"/>
</dbReference>
<comment type="caution">
    <text evidence="1">The sequence shown here is derived from an EMBL/GenBank/DDBJ whole genome shotgun (WGS) entry which is preliminary data.</text>
</comment>
<dbReference type="EMBL" id="PYDT01000001">
    <property type="protein sequence ID" value="THU71890.1"/>
    <property type="molecule type" value="Genomic_DNA"/>
</dbReference>
<reference evidence="1 2" key="1">
    <citation type="journal article" date="2019" name="Nat. Plants">
        <title>Genome sequencing of Musa balbisiana reveals subgenome evolution and function divergence in polyploid bananas.</title>
        <authorList>
            <person name="Yao X."/>
        </authorList>
    </citation>
    <scope>NUCLEOTIDE SEQUENCE [LARGE SCALE GENOMIC DNA]</scope>
    <source>
        <strain evidence="2">cv. DH-PKW</strain>
        <tissue evidence="1">Leaves</tissue>
    </source>
</reference>